<dbReference type="Gene3D" id="2.60.40.1180">
    <property type="entry name" value="Golgi alpha-mannosidase II"/>
    <property type="match status" value="1"/>
</dbReference>
<keyword evidence="4" id="KW-1185">Reference proteome</keyword>
<organism evidence="3 4">
    <name type="scientific">Elsinoe ampelina</name>
    <dbReference type="NCBI Taxonomy" id="302913"/>
    <lineage>
        <taxon>Eukaryota</taxon>
        <taxon>Fungi</taxon>
        <taxon>Dikarya</taxon>
        <taxon>Ascomycota</taxon>
        <taxon>Pezizomycotina</taxon>
        <taxon>Dothideomycetes</taxon>
        <taxon>Dothideomycetidae</taxon>
        <taxon>Myriangiales</taxon>
        <taxon>Elsinoaceae</taxon>
        <taxon>Elsinoe</taxon>
    </lineage>
</organism>
<evidence type="ECO:0000256" key="1">
    <source>
        <dbReference type="SAM" id="SignalP"/>
    </source>
</evidence>
<proteinExistence type="predicted"/>
<dbReference type="InterPro" id="IPR013780">
    <property type="entry name" value="Glyco_hydro_b"/>
</dbReference>
<evidence type="ECO:0000313" key="4">
    <source>
        <dbReference type="Proteomes" id="UP000799538"/>
    </source>
</evidence>
<dbReference type="Proteomes" id="UP000799538">
    <property type="component" value="Unassembled WGS sequence"/>
</dbReference>
<dbReference type="AlphaFoldDB" id="A0A6A6GK43"/>
<dbReference type="Pfam" id="PF16862">
    <property type="entry name" value="Glyco_hydro_79C"/>
    <property type="match status" value="1"/>
</dbReference>
<dbReference type="InterPro" id="IPR052974">
    <property type="entry name" value="GH79_Enzymes"/>
</dbReference>
<dbReference type="Gene3D" id="3.20.20.80">
    <property type="entry name" value="Glycosidases"/>
    <property type="match status" value="1"/>
</dbReference>
<keyword evidence="1" id="KW-0732">Signal</keyword>
<name>A0A6A6GK43_9PEZI</name>
<dbReference type="OrthoDB" id="2831684at2759"/>
<dbReference type="InterPro" id="IPR017853">
    <property type="entry name" value="GH"/>
</dbReference>
<sequence length="488" mass="51191">MLTTTTAAALLAYLSAVEAASSFAVPASPPGNASPLLAPAPVGVSIEFFTWPGYNQLASTSKCLSNLRDLTGTWPPIRIGGTTQDRATYNPSQTEAVVYSVAHPKDAPATLTFGPSFLSLAGKYAGKVTIGLNRRLNNQPNTLAAAKEAVSAVTNLQAIELGNEPNFFSSSDPIAGGSWSASKDFDSQVSWQNAIGPALGKSSIFSAGVYFGTNSFNIQGLAAREGSALPHVKDYCSHNYPQSSPNFNLTRLMNHAIIGQQISPYRAEYNTAKSQGKTYLMGETNSVRAGYRAKLTREATQGGGGISPTFGAALWVLDYVIQSVILGLDSLYFHQGTIGNCQYCWWGRYSMGAPYYGAYFATLALAGSSQVAQLDSGSNSFGAYAIYSGTTVKKVLLVNSNYYSGTGSRSSETFTLTGLSGASVKAKRLTAASAESRQDRGQKPTVGGQTFVDGTCAIQGAAVTESATVTGGSASFSLQASEALLVYL</sequence>
<evidence type="ECO:0000259" key="2">
    <source>
        <dbReference type="Pfam" id="PF16862"/>
    </source>
</evidence>
<gene>
    <name evidence="3" type="ORF">BDZ85DRAFT_193194</name>
</gene>
<dbReference type="InterPro" id="IPR031728">
    <property type="entry name" value="GlcAase_C"/>
</dbReference>
<feature type="domain" description="Beta-glucuronidase C-terminal" evidence="2">
    <location>
        <begin position="383"/>
        <end position="485"/>
    </location>
</feature>
<dbReference type="PANTHER" id="PTHR36183">
    <property type="entry name" value="BETA-GLUCURONIDASE"/>
    <property type="match status" value="1"/>
</dbReference>
<dbReference type="PANTHER" id="PTHR36183:SF2">
    <property type="entry name" value="BETA-GLUCURONIDASE C-TERMINAL DOMAIN-CONTAINING PROTEIN"/>
    <property type="match status" value="1"/>
</dbReference>
<dbReference type="EMBL" id="ML992503">
    <property type="protein sequence ID" value="KAF2226017.1"/>
    <property type="molecule type" value="Genomic_DNA"/>
</dbReference>
<feature type="signal peptide" evidence="1">
    <location>
        <begin position="1"/>
        <end position="19"/>
    </location>
</feature>
<evidence type="ECO:0000313" key="3">
    <source>
        <dbReference type="EMBL" id="KAF2226017.1"/>
    </source>
</evidence>
<protein>
    <recommendedName>
        <fullName evidence="2">Beta-glucuronidase C-terminal domain-containing protein</fullName>
    </recommendedName>
</protein>
<feature type="chain" id="PRO_5025550710" description="Beta-glucuronidase C-terminal domain-containing protein" evidence="1">
    <location>
        <begin position="20"/>
        <end position="488"/>
    </location>
</feature>
<reference evidence="4" key="1">
    <citation type="journal article" date="2020" name="Stud. Mycol.">
        <title>101 Dothideomycetes genomes: A test case for predicting lifestyles and emergence of pathogens.</title>
        <authorList>
            <person name="Haridas S."/>
            <person name="Albert R."/>
            <person name="Binder M."/>
            <person name="Bloem J."/>
            <person name="LaButti K."/>
            <person name="Salamov A."/>
            <person name="Andreopoulos B."/>
            <person name="Baker S."/>
            <person name="Barry K."/>
            <person name="Bills G."/>
            <person name="Bluhm B."/>
            <person name="Cannon C."/>
            <person name="Castanera R."/>
            <person name="Culley D."/>
            <person name="Daum C."/>
            <person name="Ezra D."/>
            <person name="Gonzalez J."/>
            <person name="Henrissat B."/>
            <person name="Kuo A."/>
            <person name="Liang C."/>
            <person name="Lipzen A."/>
            <person name="Lutzoni F."/>
            <person name="Magnuson J."/>
            <person name="Mondo S."/>
            <person name="Nolan M."/>
            <person name="Ohm R."/>
            <person name="Pangilinan J."/>
            <person name="Park H.-J."/>
            <person name="Ramirez L."/>
            <person name="Alfaro M."/>
            <person name="Sun H."/>
            <person name="Tritt A."/>
            <person name="Yoshinaga Y."/>
            <person name="Zwiers L.-H."/>
            <person name="Turgeon B."/>
            <person name="Goodwin S."/>
            <person name="Spatafora J."/>
            <person name="Crous P."/>
            <person name="Grigoriev I."/>
        </authorList>
    </citation>
    <scope>NUCLEOTIDE SEQUENCE [LARGE SCALE GENOMIC DNA]</scope>
    <source>
        <strain evidence="4">CECT 20119</strain>
    </source>
</reference>
<dbReference type="SUPFAM" id="SSF51445">
    <property type="entry name" value="(Trans)glycosidases"/>
    <property type="match status" value="1"/>
</dbReference>
<accession>A0A6A6GK43</accession>